<reference evidence="5" key="1">
    <citation type="submission" date="2019-04" db="EMBL/GenBank/DDBJ databases">
        <authorList>
            <consortium name="Pathogen Informatics"/>
        </authorList>
    </citation>
    <scope>NUCLEOTIDE SEQUENCE</scope>
    <source>
        <strain evidence="5">GPSC14</strain>
    </source>
</reference>
<evidence type="ECO:0000256" key="1">
    <source>
        <dbReference type="ARBA" id="ARBA00001968"/>
    </source>
</evidence>
<dbReference type="Pfam" id="PF13359">
    <property type="entry name" value="DDE_Tnp_4"/>
    <property type="match status" value="1"/>
</dbReference>
<dbReference type="GO" id="GO:0046872">
    <property type="term" value="F:metal ion binding"/>
    <property type="evidence" value="ECO:0007669"/>
    <property type="project" value="UniProtKB-KW"/>
</dbReference>
<evidence type="ECO:0000256" key="2">
    <source>
        <dbReference type="ARBA" id="ARBA00022723"/>
    </source>
</evidence>
<feature type="domain" description="Transposase Helix-turn-helix" evidence="4">
    <location>
        <begin position="142"/>
        <end position="191"/>
    </location>
</feature>
<organism evidence="5">
    <name type="scientific">Streptococcus pneumoniae</name>
    <dbReference type="NCBI Taxonomy" id="1313"/>
    <lineage>
        <taxon>Bacteria</taxon>
        <taxon>Bacillati</taxon>
        <taxon>Bacillota</taxon>
        <taxon>Bacilli</taxon>
        <taxon>Lactobacillales</taxon>
        <taxon>Streptococcaceae</taxon>
        <taxon>Streptococcus</taxon>
    </lineage>
</organism>
<sequence length="256" mass="29513">MRFSAFKIFSNSVCKRIITKDLGFRALLLYTISKVKLREDILVSQSIVPVEIPQYCRFDSKKRNGILFNVRIANLKFTFFRLDFLRNKTWYSSSMNDEASKQLTDARFKRFVGVQRTTFEEMLAVLKTAYQLKHAKGGRKPKLSLEDLLMATLQYVREYRTYEQIAADFGIHESNLLRRSQWVEVTLVQSGVTISRTPLSSEDTVMIDATEVQINRPKKQLANHSGKKKFHAMKAQAVVTSQGRIVSLDIAVNYLL</sequence>
<evidence type="ECO:0000259" key="3">
    <source>
        <dbReference type="Pfam" id="PF13359"/>
    </source>
</evidence>
<feature type="domain" description="DDE Tnp4" evidence="3">
    <location>
        <begin position="207"/>
        <end position="249"/>
    </location>
</feature>
<dbReference type="EMBL" id="CAATHB010000007">
    <property type="protein sequence ID" value="VNP82032.1"/>
    <property type="molecule type" value="Genomic_DNA"/>
</dbReference>
<gene>
    <name evidence="5" type="primary">IS1381-truncation</name>
    <name evidence="5" type="ORF">SAMEA2554238_00931</name>
</gene>
<dbReference type="AlphaFoldDB" id="A0A4J1XNB0"/>
<comment type="cofactor">
    <cofactor evidence="1">
        <name>a divalent metal cation</name>
        <dbReference type="ChEBI" id="CHEBI:60240"/>
    </cofactor>
</comment>
<protein>
    <submittedName>
        <fullName evidence="5">Degenerate transposase (Orf1)</fullName>
    </submittedName>
</protein>
<evidence type="ECO:0000313" key="5">
    <source>
        <dbReference type="EMBL" id="VNP82032.1"/>
    </source>
</evidence>
<keyword evidence="2" id="KW-0479">Metal-binding</keyword>
<evidence type="ECO:0000259" key="4">
    <source>
        <dbReference type="Pfam" id="PF13613"/>
    </source>
</evidence>
<proteinExistence type="predicted"/>
<name>A0A4J1XNB0_STREE</name>
<dbReference type="Pfam" id="PF13613">
    <property type="entry name" value="HTH_Tnp_4"/>
    <property type="match status" value="1"/>
</dbReference>
<accession>A0A4J1XNB0</accession>
<dbReference type="InterPro" id="IPR027805">
    <property type="entry name" value="Transposase_HTH_dom"/>
</dbReference>
<dbReference type="InterPro" id="IPR027806">
    <property type="entry name" value="HARBI1_dom"/>
</dbReference>